<evidence type="ECO:0000256" key="2">
    <source>
        <dbReference type="ARBA" id="ARBA00022691"/>
    </source>
</evidence>
<dbReference type="InterPro" id="IPR023404">
    <property type="entry name" value="rSAM_horseshoe"/>
</dbReference>
<comment type="cofactor">
    <cofactor evidence="1">
        <name>[4Fe-4S] cluster</name>
        <dbReference type="ChEBI" id="CHEBI:49883"/>
    </cofactor>
</comment>
<dbReference type="Gene3D" id="3.40.50.280">
    <property type="entry name" value="Cobalamin-binding domain"/>
    <property type="match status" value="1"/>
</dbReference>
<dbReference type="SMART" id="SM00729">
    <property type="entry name" value="Elp3"/>
    <property type="match status" value="1"/>
</dbReference>
<dbReference type="Proteomes" id="UP000576393">
    <property type="component" value="Unassembled WGS sequence"/>
</dbReference>
<dbReference type="RefSeq" id="WP_179818059.1">
    <property type="nucleotide sequence ID" value="NZ_JACCCO010000001.1"/>
</dbReference>
<comment type="caution">
    <text evidence="7">The sequence shown here is derived from an EMBL/GenBank/DDBJ whole genome shotgun (WGS) entry which is preliminary data.</text>
</comment>
<dbReference type="GO" id="GO:0032259">
    <property type="term" value="P:methylation"/>
    <property type="evidence" value="ECO:0007669"/>
    <property type="project" value="UniProtKB-KW"/>
</dbReference>
<dbReference type="AlphaFoldDB" id="A0A852UXF3"/>
<keyword evidence="4" id="KW-0408">Iron</keyword>
<dbReference type="GO" id="GO:0051539">
    <property type="term" value="F:4 iron, 4 sulfur cluster binding"/>
    <property type="evidence" value="ECO:0007669"/>
    <property type="project" value="UniProtKB-KW"/>
</dbReference>
<proteinExistence type="predicted"/>
<evidence type="ECO:0000256" key="5">
    <source>
        <dbReference type="ARBA" id="ARBA00023014"/>
    </source>
</evidence>
<dbReference type="InterPro" id="IPR006638">
    <property type="entry name" value="Elp3/MiaA/NifB-like_rSAM"/>
</dbReference>
<dbReference type="CDD" id="cd01335">
    <property type="entry name" value="Radical_SAM"/>
    <property type="match status" value="1"/>
</dbReference>
<dbReference type="SUPFAM" id="SSF52242">
    <property type="entry name" value="Cobalamin (vitamin B12)-binding domain"/>
    <property type="match status" value="1"/>
</dbReference>
<keyword evidence="2" id="KW-0949">S-adenosyl-L-methionine</keyword>
<evidence type="ECO:0000256" key="4">
    <source>
        <dbReference type="ARBA" id="ARBA00023004"/>
    </source>
</evidence>
<keyword evidence="8" id="KW-1185">Reference proteome</keyword>
<dbReference type="GO" id="GO:0008168">
    <property type="term" value="F:methyltransferase activity"/>
    <property type="evidence" value="ECO:0007669"/>
    <property type="project" value="UniProtKB-KW"/>
</dbReference>
<dbReference type="InterPro" id="IPR058240">
    <property type="entry name" value="rSAM_sf"/>
</dbReference>
<dbReference type="SFLD" id="SFLDS00029">
    <property type="entry name" value="Radical_SAM"/>
    <property type="match status" value="1"/>
</dbReference>
<protein>
    <submittedName>
        <fullName evidence="7">Putative methyltransferase</fullName>
    </submittedName>
</protein>
<dbReference type="SFLD" id="SFLDG01123">
    <property type="entry name" value="methyltransferase_(Class_B)"/>
    <property type="match status" value="1"/>
</dbReference>
<dbReference type="InterPro" id="IPR051198">
    <property type="entry name" value="BchE-like"/>
</dbReference>
<dbReference type="GO" id="GO:0046872">
    <property type="term" value="F:metal ion binding"/>
    <property type="evidence" value="ECO:0007669"/>
    <property type="project" value="UniProtKB-KW"/>
</dbReference>
<dbReference type="Pfam" id="PF02310">
    <property type="entry name" value="B12-binding"/>
    <property type="match status" value="1"/>
</dbReference>
<dbReference type="PROSITE" id="PS51332">
    <property type="entry name" value="B12_BINDING"/>
    <property type="match status" value="1"/>
</dbReference>
<keyword evidence="3" id="KW-0479">Metal-binding</keyword>
<dbReference type="InterPro" id="IPR007197">
    <property type="entry name" value="rSAM"/>
</dbReference>
<keyword evidence="7" id="KW-0489">Methyltransferase</keyword>
<reference evidence="7 8" key="1">
    <citation type="submission" date="2020-07" db="EMBL/GenBank/DDBJ databases">
        <title>Sequencing the genomes of 1000 actinobacteria strains.</title>
        <authorList>
            <person name="Klenk H.-P."/>
        </authorList>
    </citation>
    <scope>NUCLEOTIDE SEQUENCE [LARGE SCALE GENOMIC DNA]</scope>
    <source>
        <strain evidence="7 8">DSM 45763</strain>
    </source>
</reference>
<keyword evidence="7" id="KW-0808">Transferase</keyword>
<dbReference type="Pfam" id="PF04055">
    <property type="entry name" value="Radical_SAM"/>
    <property type="match status" value="1"/>
</dbReference>
<dbReference type="Gene3D" id="3.80.30.20">
    <property type="entry name" value="tm_1862 like domain"/>
    <property type="match status" value="1"/>
</dbReference>
<dbReference type="GO" id="GO:0005829">
    <property type="term" value="C:cytosol"/>
    <property type="evidence" value="ECO:0007669"/>
    <property type="project" value="TreeGrafter"/>
</dbReference>
<evidence type="ECO:0000256" key="1">
    <source>
        <dbReference type="ARBA" id="ARBA00001966"/>
    </source>
</evidence>
<keyword evidence="5" id="KW-0411">Iron-sulfur</keyword>
<dbReference type="SFLD" id="SFLDG01082">
    <property type="entry name" value="B12-binding_domain_containing"/>
    <property type="match status" value="1"/>
</dbReference>
<evidence type="ECO:0000256" key="3">
    <source>
        <dbReference type="ARBA" id="ARBA00022723"/>
    </source>
</evidence>
<dbReference type="InterPro" id="IPR006158">
    <property type="entry name" value="Cobalamin-bd"/>
</dbReference>
<dbReference type="GO" id="GO:0031419">
    <property type="term" value="F:cobalamin binding"/>
    <property type="evidence" value="ECO:0007669"/>
    <property type="project" value="InterPro"/>
</dbReference>
<dbReference type="PANTHER" id="PTHR43409:SF16">
    <property type="entry name" value="SLR0320 PROTEIN"/>
    <property type="match status" value="1"/>
</dbReference>
<organism evidence="7 8">
    <name type="scientific">Streptosporangium sandarakinum</name>
    <dbReference type="NCBI Taxonomy" id="1260955"/>
    <lineage>
        <taxon>Bacteria</taxon>
        <taxon>Bacillati</taxon>
        <taxon>Actinomycetota</taxon>
        <taxon>Actinomycetes</taxon>
        <taxon>Streptosporangiales</taxon>
        <taxon>Streptosporangiaceae</taxon>
        <taxon>Streptosporangium</taxon>
    </lineage>
</organism>
<name>A0A852UXF3_9ACTN</name>
<evidence type="ECO:0000313" key="7">
    <source>
        <dbReference type="EMBL" id="NYF38285.1"/>
    </source>
</evidence>
<sequence length="669" mass="74860">MRPLKVSLVELSVYANTLPLAAGYLQAYAQQDEDVAAACSFTIHAPEVKTSVEDLVALMLEADADVYAMSCYLWNMRRMKALLDELVRLRPDACFILGGPQVMNHAAEYVPADWENVAVCNGEGEKPFTAFLREVAATAPGSVPDLGRVPGISFWSDGALVTTDKPARIKELDEIPSPFAAGVFDGGEYVFAVVETNRGCPFRCSYCYWGAATNDKVHRWELDRVKSDLTWISEHGIESIFLADANWGALPRDVELTRHMVECKERNGYPLMVTMQAAKNRPDRVTEITEILVEGGMLTSQPVSLQTLSPQTLDLVERSNIKESTYVELQSKLREKQISSYTELIWPLPGETLDSFREGIGKLCRTGADAVVAYPQLLLRNTPMYERREALGVVTVRVDDPVAEADVVVATNWVTRDDFKAGVWFYYAVISLYNARAAFYVARELDRAGTCSHTDFLTMAADYFRRRTDTEICRFFSDSVETLGNYDINNIGKVLHYVLHSHRAEMDTLLEGFLRERGWLADRRVRIAFELDLLARPYVYREAVAEPTVALEHVRVVSRGRHDLVAELPAEAVEMLSSFETVPGLVVTEEPRDLAMDLTADLSGLGTYGADAVRLRVNHAGRHKMPYPRRRSLDHNAAYCQVMMNRLRDILPSWTPVVPDAVAGAIDAP</sequence>
<evidence type="ECO:0000313" key="8">
    <source>
        <dbReference type="Proteomes" id="UP000576393"/>
    </source>
</evidence>
<dbReference type="InterPro" id="IPR034466">
    <property type="entry name" value="Methyltransferase_Class_B"/>
</dbReference>
<dbReference type="InterPro" id="IPR036724">
    <property type="entry name" value="Cobalamin-bd_sf"/>
</dbReference>
<dbReference type="PANTHER" id="PTHR43409">
    <property type="entry name" value="ANAEROBIC MAGNESIUM-PROTOPORPHYRIN IX MONOMETHYL ESTER CYCLASE-RELATED"/>
    <property type="match status" value="1"/>
</dbReference>
<evidence type="ECO:0000259" key="6">
    <source>
        <dbReference type="PROSITE" id="PS51332"/>
    </source>
</evidence>
<gene>
    <name evidence="7" type="ORF">HDA43_000444</name>
</gene>
<dbReference type="SUPFAM" id="SSF102114">
    <property type="entry name" value="Radical SAM enzymes"/>
    <property type="match status" value="1"/>
</dbReference>
<accession>A0A852UXF3</accession>
<dbReference type="EMBL" id="JACCCO010000001">
    <property type="protein sequence ID" value="NYF38285.1"/>
    <property type="molecule type" value="Genomic_DNA"/>
</dbReference>
<feature type="domain" description="B12-binding" evidence="6">
    <location>
        <begin position="1"/>
        <end position="142"/>
    </location>
</feature>